<evidence type="ECO:0000313" key="2">
    <source>
        <dbReference type="Proteomes" id="UP000054279"/>
    </source>
</evidence>
<dbReference type="HOGENOM" id="CLU_1462226_0_0_1"/>
<sequence>MKYTDLPSFWSQTIIAPWFPQSLTERSIELSKLHLLDVHLVGPIDVEDCIIEPIYTAQLLLNSGNQVRLLSLQDDAYDILEYLAYREIPVRMPILRVLGASNASRASRRMLDSLQLQSFQIPSSSLLEIRTQDCIEVIDQLSVDYLYNIQEVNAIFVSFNALLKLSKMVPNLNTIKIRIIFHIVT</sequence>
<keyword evidence="2" id="KW-1185">Reference proteome</keyword>
<gene>
    <name evidence="1" type="ORF">M422DRAFT_254260</name>
</gene>
<reference evidence="1 2" key="1">
    <citation type="submission" date="2014-06" db="EMBL/GenBank/DDBJ databases">
        <title>Evolutionary Origins and Diversification of the Mycorrhizal Mutualists.</title>
        <authorList>
            <consortium name="DOE Joint Genome Institute"/>
            <consortium name="Mycorrhizal Genomics Consortium"/>
            <person name="Kohler A."/>
            <person name="Kuo A."/>
            <person name="Nagy L.G."/>
            <person name="Floudas D."/>
            <person name="Copeland A."/>
            <person name="Barry K.W."/>
            <person name="Cichocki N."/>
            <person name="Veneault-Fourrey C."/>
            <person name="LaButti K."/>
            <person name="Lindquist E.A."/>
            <person name="Lipzen A."/>
            <person name="Lundell T."/>
            <person name="Morin E."/>
            <person name="Murat C."/>
            <person name="Riley R."/>
            <person name="Ohm R."/>
            <person name="Sun H."/>
            <person name="Tunlid A."/>
            <person name="Henrissat B."/>
            <person name="Grigoriev I.V."/>
            <person name="Hibbett D.S."/>
            <person name="Martin F."/>
        </authorList>
    </citation>
    <scope>NUCLEOTIDE SEQUENCE [LARGE SCALE GENOMIC DNA]</scope>
    <source>
        <strain evidence="1 2">SS14</strain>
    </source>
</reference>
<dbReference type="EMBL" id="KN837129">
    <property type="protein sequence ID" value="KIJ42480.1"/>
    <property type="molecule type" value="Genomic_DNA"/>
</dbReference>
<evidence type="ECO:0000313" key="1">
    <source>
        <dbReference type="EMBL" id="KIJ42480.1"/>
    </source>
</evidence>
<accession>A0A0C9VV82</accession>
<dbReference type="AlphaFoldDB" id="A0A0C9VV82"/>
<proteinExistence type="predicted"/>
<name>A0A0C9VV82_SPHS4</name>
<dbReference type="Proteomes" id="UP000054279">
    <property type="component" value="Unassembled WGS sequence"/>
</dbReference>
<protein>
    <submittedName>
        <fullName evidence="1">Uncharacterized protein</fullName>
    </submittedName>
</protein>
<organism evidence="1 2">
    <name type="scientific">Sphaerobolus stellatus (strain SS14)</name>
    <dbReference type="NCBI Taxonomy" id="990650"/>
    <lineage>
        <taxon>Eukaryota</taxon>
        <taxon>Fungi</taxon>
        <taxon>Dikarya</taxon>
        <taxon>Basidiomycota</taxon>
        <taxon>Agaricomycotina</taxon>
        <taxon>Agaricomycetes</taxon>
        <taxon>Phallomycetidae</taxon>
        <taxon>Geastrales</taxon>
        <taxon>Sphaerobolaceae</taxon>
        <taxon>Sphaerobolus</taxon>
    </lineage>
</organism>